<protein>
    <submittedName>
        <fullName evidence="1">Uncharacterized protein</fullName>
    </submittedName>
</protein>
<organism evidence="1 2">
    <name type="scientific">Daphnia galeata</name>
    <dbReference type="NCBI Taxonomy" id="27404"/>
    <lineage>
        <taxon>Eukaryota</taxon>
        <taxon>Metazoa</taxon>
        <taxon>Ecdysozoa</taxon>
        <taxon>Arthropoda</taxon>
        <taxon>Crustacea</taxon>
        <taxon>Branchiopoda</taxon>
        <taxon>Diplostraca</taxon>
        <taxon>Cladocera</taxon>
        <taxon>Anomopoda</taxon>
        <taxon>Daphniidae</taxon>
        <taxon>Daphnia</taxon>
    </lineage>
</organism>
<comment type="caution">
    <text evidence="1">The sequence shown here is derived from an EMBL/GenBank/DDBJ whole genome shotgun (WGS) entry which is preliminary data.</text>
</comment>
<dbReference type="EMBL" id="CAKKLH010000257">
    <property type="protein sequence ID" value="CAH0107120.1"/>
    <property type="molecule type" value="Genomic_DNA"/>
</dbReference>
<gene>
    <name evidence="1" type="ORF">DGAL_LOCUS10408</name>
</gene>
<reference evidence="1" key="1">
    <citation type="submission" date="2021-11" db="EMBL/GenBank/DDBJ databases">
        <authorList>
            <person name="Schell T."/>
        </authorList>
    </citation>
    <scope>NUCLEOTIDE SEQUENCE</scope>
    <source>
        <strain evidence="1">M5</strain>
    </source>
</reference>
<dbReference type="Proteomes" id="UP000789390">
    <property type="component" value="Unassembled WGS sequence"/>
</dbReference>
<name>A0A8J2WQ05_9CRUS</name>
<evidence type="ECO:0000313" key="1">
    <source>
        <dbReference type="EMBL" id="CAH0107120.1"/>
    </source>
</evidence>
<sequence length="197" mass="22134">MGDFPQKLLGSSVAISKRVVNSIFSPYSSSQSSAPSLKVKVVKLQECPEIFDGQPREAKLAIRATDLECWKSSFRPVEEPSNTDPKAIQHWALVVYFPLGKIIHFFEGWDDDGQLQAGRAQIAFEYIEIFNKSDYIGTVVTSPRQLLEIAKQVKTGKYSALGRNNCQTWLVEYLERININCGSCLSLPDNYRLGIIN</sequence>
<dbReference type="AlphaFoldDB" id="A0A8J2WQ05"/>
<proteinExistence type="predicted"/>
<keyword evidence="2" id="KW-1185">Reference proteome</keyword>
<accession>A0A8J2WQ05</accession>
<evidence type="ECO:0000313" key="2">
    <source>
        <dbReference type="Proteomes" id="UP000789390"/>
    </source>
</evidence>